<evidence type="ECO:0000313" key="3">
    <source>
        <dbReference type="Proteomes" id="UP001630127"/>
    </source>
</evidence>
<dbReference type="Proteomes" id="UP001630127">
    <property type="component" value="Unassembled WGS sequence"/>
</dbReference>
<dbReference type="AlphaFoldDB" id="A0ABD3B4H4"/>
<proteinExistence type="predicted"/>
<reference evidence="2 3" key="1">
    <citation type="submission" date="2024-11" db="EMBL/GenBank/DDBJ databases">
        <title>A near-complete genome assembly of Cinchona calisaya.</title>
        <authorList>
            <person name="Lian D.C."/>
            <person name="Zhao X.W."/>
            <person name="Wei L."/>
        </authorList>
    </citation>
    <scope>NUCLEOTIDE SEQUENCE [LARGE SCALE GENOMIC DNA]</scope>
    <source>
        <tissue evidence="2">Nenye</tissue>
    </source>
</reference>
<dbReference type="Pfam" id="PF00931">
    <property type="entry name" value="NB-ARC"/>
    <property type="match status" value="1"/>
</dbReference>
<sequence length="134" mass="15895">MVHIILIQNLLVPFNFHIHARCCVTQAYQIRRLLLEILQEVSRKNKQRHGITVDELAEKLYKSLKGKKYHIFFDDLWDIRQRNDFSASFLDNNLGSRIIFTSQFHSIASQIESRSITYPLNLYYQMLQVGSYCK</sequence>
<dbReference type="Gene3D" id="3.40.50.300">
    <property type="entry name" value="P-loop containing nucleotide triphosphate hydrolases"/>
    <property type="match status" value="1"/>
</dbReference>
<protein>
    <recommendedName>
        <fullName evidence="1">NB-ARC domain-containing protein</fullName>
    </recommendedName>
</protein>
<dbReference type="InterPro" id="IPR002182">
    <property type="entry name" value="NB-ARC"/>
</dbReference>
<name>A0ABD3B4H4_9GENT</name>
<gene>
    <name evidence="2" type="ORF">ACH5RR_001398</name>
</gene>
<dbReference type="SUPFAM" id="SSF52540">
    <property type="entry name" value="P-loop containing nucleoside triphosphate hydrolases"/>
    <property type="match status" value="1"/>
</dbReference>
<evidence type="ECO:0000313" key="2">
    <source>
        <dbReference type="EMBL" id="KAL3538032.1"/>
    </source>
</evidence>
<feature type="domain" description="NB-ARC" evidence="1">
    <location>
        <begin position="14"/>
        <end position="115"/>
    </location>
</feature>
<keyword evidence="3" id="KW-1185">Reference proteome</keyword>
<organism evidence="2 3">
    <name type="scientific">Cinchona calisaya</name>
    <dbReference type="NCBI Taxonomy" id="153742"/>
    <lineage>
        <taxon>Eukaryota</taxon>
        <taxon>Viridiplantae</taxon>
        <taxon>Streptophyta</taxon>
        <taxon>Embryophyta</taxon>
        <taxon>Tracheophyta</taxon>
        <taxon>Spermatophyta</taxon>
        <taxon>Magnoliopsida</taxon>
        <taxon>eudicotyledons</taxon>
        <taxon>Gunneridae</taxon>
        <taxon>Pentapetalae</taxon>
        <taxon>asterids</taxon>
        <taxon>lamiids</taxon>
        <taxon>Gentianales</taxon>
        <taxon>Rubiaceae</taxon>
        <taxon>Cinchonoideae</taxon>
        <taxon>Cinchoneae</taxon>
        <taxon>Cinchona</taxon>
    </lineage>
</organism>
<dbReference type="InterPro" id="IPR027417">
    <property type="entry name" value="P-loop_NTPase"/>
</dbReference>
<accession>A0ABD3B4H4</accession>
<evidence type="ECO:0000259" key="1">
    <source>
        <dbReference type="Pfam" id="PF00931"/>
    </source>
</evidence>
<comment type="caution">
    <text evidence="2">The sequence shown here is derived from an EMBL/GenBank/DDBJ whole genome shotgun (WGS) entry which is preliminary data.</text>
</comment>
<dbReference type="EMBL" id="JBJUIK010000001">
    <property type="protein sequence ID" value="KAL3538032.1"/>
    <property type="molecule type" value="Genomic_DNA"/>
</dbReference>